<keyword evidence="1" id="KW-1133">Transmembrane helix</keyword>
<dbReference type="Proteomes" id="UP000000768">
    <property type="component" value="Chromosome 3"/>
</dbReference>
<keyword evidence="1" id="KW-0812">Transmembrane</keyword>
<dbReference type="EMBL" id="CM000762">
    <property type="protein sequence ID" value="OQU87066.1"/>
    <property type="molecule type" value="Genomic_DNA"/>
</dbReference>
<protein>
    <submittedName>
        <fullName evidence="2">Uncharacterized protein</fullName>
    </submittedName>
</protein>
<feature type="transmembrane region" description="Helical" evidence="1">
    <location>
        <begin position="74"/>
        <end position="93"/>
    </location>
</feature>
<proteinExistence type="predicted"/>
<sequence length="187" mass="20439">MISVSFPIILFPVLWTTGEVYSWCCLVFQSSAVASMAVSVTRHHVCTILMISIALFVLSSCVAMRAALRRRDHSSATFVAAATLLLAALHVTVRAHERVYSGAARRRRRGALRALAWALSSGLTGMFAHRVATITPAPPPFAVLIWSVAGAAVTGGFYLLFVVHEHGMEMETLPYVPRYGIDHRQES</sequence>
<dbReference type="Pfam" id="PF20100">
    <property type="entry name" value="DUF6490"/>
    <property type="match status" value="1"/>
</dbReference>
<accession>A0A1W0VY83</accession>
<dbReference type="PANTHER" id="PTHR46610">
    <property type="entry name" value="OS05G0181300 PROTEIN"/>
    <property type="match status" value="1"/>
</dbReference>
<organism evidence="2 3">
    <name type="scientific">Sorghum bicolor</name>
    <name type="common">Sorghum</name>
    <name type="synonym">Sorghum vulgare</name>
    <dbReference type="NCBI Taxonomy" id="4558"/>
    <lineage>
        <taxon>Eukaryota</taxon>
        <taxon>Viridiplantae</taxon>
        <taxon>Streptophyta</taxon>
        <taxon>Embryophyta</taxon>
        <taxon>Tracheophyta</taxon>
        <taxon>Spermatophyta</taxon>
        <taxon>Magnoliopsida</taxon>
        <taxon>Liliopsida</taxon>
        <taxon>Poales</taxon>
        <taxon>Poaceae</taxon>
        <taxon>PACMAD clade</taxon>
        <taxon>Panicoideae</taxon>
        <taxon>Andropogonodae</taxon>
        <taxon>Andropogoneae</taxon>
        <taxon>Sorghinae</taxon>
        <taxon>Sorghum</taxon>
    </lineage>
</organism>
<dbReference type="OMA" id="HGMEMET"/>
<reference evidence="2 3" key="1">
    <citation type="journal article" date="2009" name="Nature">
        <title>The Sorghum bicolor genome and the diversification of grasses.</title>
        <authorList>
            <person name="Paterson A.H."/>
            <person name="Bowers J.E."/>
            <person name="Bruggmann R."/>
            <person name="Dubchak I."/>
            <person name="Grimwood J."/>
            <person name="Gundlach H."/>
            <person name="Haberer G."/>
            <person name="Hellsten U."/>
            <person name="Mitros T."/>
            <person name="Poliakov A."/>
            <person name="Schmutz J."/>
            <person name="Spannagl M."/>
            <person name="Tang H."/>
            <person name="Wang X."/>
            <person name="Wicker T."/>
            <person name="Bharti A.K."/>
            <person name="Chapman J."/>
            <person name="Feltus F.A."/>
            <person name="Gowik U."/>
            <person name="Grigoriev I.V."/>
            <person name="Lyons E."/>
            <person name="Maher C.A."/>
            <person name="Martis M."/>
            <person name="Narechania A."/>
            <person name="Otillar R.P."/>
            <person name="Penning B.W."/>
            <person name="Salamov A.A."/>
            <person name="Wang Y."/>
            <person name="Zhang L."/>
            <person name="Carpita N.C."/>
            <person name="Freeling M."/>
            <person name="Gingle A.R."/>
            <person name="Hash C.T."/>
            <person name="Keller B."/>
            <person name="Klein P."/>
            <person name="Kresovich S."/>
            <person name="McCann M.C."/>
            <person name="Ming R."/>
            <person name="Peterson D.G."/>
            <person name="Mehboob-ur-Rahman"/>
            <person name="Ware D."/>
            <person name="Westhoff P."/>
            <person name="Mayer K.F."/>
            <person name="Messing J."/>
            <person name="Rokhsar D.S."/>
        </authorList>
    </citation>
    <scope>NUCLEOTIDE SEQUENCE [LARGE SCALE GENOMIC DNA]</scope>
    <source>
        <strain evidence="3">cv. BTx623</strain>
    </source>
</reference>
<gene>
    <name evidence="2" type="ORF">SORBI_3003G199650</name>
</gene>
<feature type="transmembrane region" description="Helical" evidence="1">
    <location>
        <begin position="45"/>
        <end position="68"/>
    </location>
</feature>
<dbReference type="InParanoid" id="A0A1W0VY83"/>
<keyword evidence="1" id="KW-0472">Membrane</keyword>
<dbReference type="PANTHER" id="PTHR46610:SF9">
    <property type="match status" value="1"/>
</dbReference>
<evidence type="ECO:0000313" key="2">
    <source>
        <dbReference type="EMBL" id="OQU87066.1"/>
    </source>
</evidence>
<evidence type="ECO:0000313" key="3">
    <source>
        <dbReference type="Proteomes" id="UP000000768"/>
    </source>
</evidence>
<keyword evidence="3" id="KW-1185">Reference proteome</keyword>
<feature type="transmembrane region" description="Helical" evidence="1">
    <location>
        <begin position="144"/>
        <end position="163"/>
    </location>
</feature>
<feature type="transmembrane region" description="Helical" evidence="1">
    <location>
        <begin position="114"/>
        <end position="132"/>
    </location>
</feature>
<evidence type="ECO:0000256" key="1">
    <source>
        <dbReference type="SAM" id="Phobius"/>
    </source>
</evidence>
<dbReference type="InterPro" id="IPR045501">
    <property type="entry name" value="DUF6490"/>
</dbReference>
<reference evidence="3" key="2">
    <citation type="journal article" date="2018" name="Plant J.">
        <title>The Sorghum bicolor reference genome: improved assembly, gene annotations, a transcriptome atlas, and signatures of genome organization.</title>
        <authorList>
            <person name="McCormick R.F."/>
            <person name="Truong S.K."/>
            <person name="Sreedasyam A."/>
            <person name="Jenkins J."/>
            <person name="Shu S."/>
            <person name="Sims D."/>
            <person name="Kennedy M."/>
            <person name="Amirebrahimi M."/>
            <person name="Weers B.D."/>
            <person name="McKinley B."/>
            <person name="Mattison A."/>
            <person name="Morishige D.T."/>
            <person name="Grimwood J."/>
            <person name="Schmutz J."/>
            <person name="Mullet J.E."/>
        </authorList>
    </citation>
    <scope>NUCLEOTIDE SEQUENCE [LARGE SCALE GENOMIC DNA]</scope>
    <source>
        <strain evidence="3">cv. BTx623</strain>
    </source>
</reference>
<name>A0A1W0VY83_SORBI</name>
<dbReference type="Gramene" id="OQU87066">
    <property type="protein sequence ID" value="OQU87066"/>
    <property type="gene ID" value="SORBI_3003G199650"/>
</dbReference>
<dbReference type="AlphaFoldDB" id="A0A1W0VY83"/>